<feature type="region of interest" description="Disordered" evidence="1">
    <location>
        <begin position="1"/>
        <end position="29"/>
    </location>
</feature>
<feature type="region of interest" description="Disordered" evidence="1">
    <location>
        <begin position="426"/>
        <end position="552"/>
    </location>
</feature>
<feature type="compositionally biased region" description="Low complexity" evidence="1">
    <location>
        <begin position="477"/>
        <end position="493"/>
    </location>
</feature>
<feature type="compositionally biased region" description="Low complexity" evidence="1">
    <location>
        <begin position="433"/>
        <end position="457"/>
    </location>
</feature>
<dbReference type="AlphaFoldDB" id="A0A8I2YCB5"/>
<keyword evidence="3" id="KW-1185">Reference proteome</keyword>
<dbReference type="Proteomes" id="UP000683000">
    <property type="component" value="Unassembled WGS sequence"/>
</dbReference>
<protein>
    <submittedName>
        <fullName evidence="2">Uncharacterized protein</fullName>
    </submittedName>
</protein>
<feature type="compositionally biased region" description="Basic residues" evidence="1">
    <location>
        <begin position="543"/>
        <end position="552"/>
    </location>
</feature>
<name>A0A8I2YCB5_9AGAM</name>
<dbReference type="InterPro" id="IPR046521">
    <property type="entry name" value="DUF6698"/>
</dbReference>
<evidence type="ECO:0000313" key="2">
    <source>
        <dbReference type="EMBL" id="KAG6369313.1"/>
    </source>
</evidence>
<dbReference type="EMBL" id="JAGFBS010000089">
    <property type="protein sequence ID" value="KAG6369313.1"/>
    <property type="molecule type" value="Genomic_DNA"/>
</dbReference>
<evidence type="ECO:0000313" key="3">
    <source>
        <dbReference type="Proteomes" id="UP000683000"/>
    </source>
</evidence>
<sequence>MAPPTGATAPDVDGDEPNNSRKSRKGKKKGEDNYVLAARTIARCIDLWCDVDKVIKTMRLLQQDEASKHGEFDEDDAEREVREECLRKISPEAREYSARTYYKIIQIAPSLRPIIEDPSKFAELTAICSKMNTDIKGTCSSDATHLKSSIPRYCLPNPYDPTSLSPPIINGKGRAEMGLNHPVLARWLCPADQLEAFDEDPEQARKDLASGAMPMGSEDFPSFFWSEGMLGEDFNPQDMLHGFLKSYPLIRVNIWLLGPSHVLIESSQIAWHIFLGPSHAITPPERKNCSCNAVLNDVTTIEPEHIAYVYIQARFGISSKDQWNEMDGNVNYCNMYKAIIQFLQDAVDKKWKDGLLRWWNKEIFGNENGRASSEKATMNNDSGSAPRMSTMERLRAQMAAHLTSTAAPNDFSHSVLDPSLCSTFGATSHPHQSDTSTSSTEGSSAPSVGPAGPSEGSTSGLGSSPAGPRNTLPASSTVIPVPATPRPATVAPVLNDSPLSDEDGSIPLTPVTNCRGKQGKSAKAMGKRPAPPDAVDNEALTGRGKKSKWTRK</sequence>
<comment type="caution">
    <text evidence="2">The sequence shown here is derived from an EMBL/GenBank/DDBJ whole genome shotgun (WGS) entry which is preliminary data.</text>
</comment>
<gene>
    <name evidence="2" type="ORF">JVT61DRAFT_15032</name>
</gene>
<accession>A0A8I2YCB5</accession>
<proteinExistence type="predicted"/>
<reference evidence="2" key="1">
    <citation type="submission" date="2021-03" db="EMBL/GenBank/DDBJ databases">
        <title>Evolutionary innovations through gain and loss of genes in the ectomycorrhizal Boletales.</title>
        <authorList>
            <person name="Wu G."/>
            <person name="Miyauchi S."/>
            <person name="Morin E."/>
            <person name="Yang Z.-L."/>
            <person name="Xu J."/>
            <person name="Martin F.M."/>
        </authorList>
    </citation>
    <scope>NUCLEOTIDE SEQUENCE</scope>
    <source>
        <strain evidence="2">BR01</strain>
    </source>
</reference>
<dbReference type="Pfam" id="PF20414">
    <property type="entry name" value="DUF6698"/>
    <property type="match status" value="1"/>
</dbReference>
<evidence type="ECO:0000256" key="1">
    <source>
        <dbReference type="SAM" id="MobiDB-lite"/>
    </source>
</evidence>
<dbReference type="OrthoDB" id="3220614at2759"/>
<organism evidence="2 3">
    <name type="scientific">Boletus reticuloceps</name>
    <dbReference type="NCBI Taxonomy" id="495285"/>
    <lineage>
        <taxon>Eukaryota</taxon>
        <taxon>Fungi</taxon>
        <taxon>Dikarya</taxon>
        <taxon>Basidiomycota</taxon>
        <taxon>Agaricomycotina</taxon>
        <taxon>Agaricomycetes</taxon>
        <taxon>Agaricomycetidae</taxon>
        <taxon>Boletales</taxon>
        <taxon>Boletineae</taxon>
        <taxon>Boletaceae</taxon>
        <taxon>Boletoideae</taxon>
        <taxon>Boletus</taxon>
    </lineage>
</organism>